<feature type="domain" description="PAC" evidence="16">
    <location>
        <begin position="398"/>
        <end position="448"/>
    </location>
</feature>
<dbReference type="Pfam" id="PF00072">
    <property type="entry name" value="Response_reg"/>
    <property type="match status" value="1"/>
</dbReference>
<accession>A0A0A0BJ32</accession>
<dbReference type="Pfam" id="PF09084">
    <property type="entry name" value="NMT1"/>
    <property type="match status" value="1"/>
</dbReference>
<dbReference type="CDD" id="cd00082">
    <property type="entry name" value="HisKA"/>
    <property type="match status" value="1"/>
</dbReference>
<dbReference type="InterPro" id="IPR000014">
    <property type="entry name" value="PAS"/>
</dbReference>
<feature type="domain" description="Histidine kinase" evidence="13">
    <location>
        <begin position="466"/>
        <end position="684"/>
    </location>
</feature>
<dbReference type="Gene3D" id="3.30.565.10">
    <property type="entry name" value="Histidine kinase-like ATPase, C-terminal domain"/>
    <property type="match status" value="1"/>
</dbReference>
<dbReference type="Pfam" id="PF02518">
    <property type="entry name" value="HATPase_c"/>
    <property type="match status" value="1"/>
</dbReference>
<keyword evidence="9" id="KW-0902">Two-component regulatory system</keyword>
<dbReference type="SMART" id="SM00388">
    <property type="entry name" value="HisKA"/>
    <property type="match status" value="1"/>
</dbReference>
<dbReference type="SUPFAM" id="SSF55874">
    <property type="entry name" value="ATPase domain of HSP90 chaperone/DNA topoisomerase II/histidine kinase"/>
    <property type="match status" value="1"/>
</dbReference>
<dbReference type="PRINTS" id="PR00344">
    <property type="entry name" value="BCTRLSENSOR"/>
</dbReference>
<dbReference type="SMART" id="SM00448">
    <property type="entry name" value="REC"/>
    <property type="match status" value="1"/>
</dbReference>
<feature type="domain" description="Response regulatory" evidence="14">
    <location>
        <begin position="719"/>
        <end position="835"/>
    </location>
</feature>
<dbReference type="InterPro" id="IPR001789">
    <property type="entry name" value="Sig_transdc_resp-reg_receiver"/>
</dbReference>
<dbReference type="InterPro" id="IPR000700">
    <property type="entry name" value="PAS-assoc_C"/>
</dbReference>
<evidence type="ECO:0000259" key="13">
    <source>
        <dbReference type="PROSITE" id="PS50109"/>
    </source>
</evidence>
<dbReference type="GO" id="GO:0005886">
    <property type="term" value="C:plasma membrane"/>
    <property type="evidence" value="ECO:0007669"/>
    <property type="project" value="TreeGrafter"/>
</dbReference>
<comment type="catalytic activity">
    <reaction evidence="1">
        <text>ATP + protein L-histidine = ADP + protein N-phospho-L-histidine.</text>
        <dbReference type="EC" id="2.7.13.3"/>
    </reaction>
</comment>
<feature type="domain" description="PAS" evidence="15">
    <location>
        <begin position="321"/>
        <end position="391"/>
    </location>
</feature>
<dbReference type="SUPFAM" id="SSF47384">
    <property type="entry name" value="Homodimeric domain of signal transducing histidine kinase"/>
    <property type="match status" value="1"/>
</dbReference>
<evidence type="ECO:0000256" key="10">
    <source>
        <dbReference type="ARBA" id="ARBA00023136"/>
    </source>
</evidence>
<keyword evidence="5" id="KW-0808">Transferase</keyword>
<dbReference type="Gene3D" id="3.30.450.20">
    <property type="entry name" value="PAS domain"/>
    <property type="match status" value="1"/>
</dbReference>
<keyword evidence="4 11" id="KW-0597">Phosphoprotein</keyword>
<dbReference type="Pfam" id="PF00512">
    <property type="entry name" value="HisKA"/>
    <property type="match status" value="1"/>
</dbReference>
<evidence type="ECO:0000256" key="6">
    <source>
        <dbReference type="ARBA" id="ARBA00022741"/>
    </source>
</evidence>
<name>A0A0A0BJ32_9GAMM</name>
<dbReference type="Gene3D" id="3.40.50.2300">
    <property type="match status" value="1"/>
</dbReference>
<dbReference type="PROSITE" id="PS50110">
    <property type="entry name" value="RESPONSE_REGULATORY"/>
    <property type="match status" value="1"/>
</dbReference>
<dbReference type="PROSITE" id="PS50112">
    <property type="entry name" value="PAS"/>
    <property type="match status" value="1"/>
</dbReference>
<evidence type="ECO:0000256" key="7">
    <source>
        <dbReference type="ARBA" id="ARBA00022777"/>
    </source>
</evidence>
<evidence type="ECO:0000256" key="11">
    <source>
        <dbReference type="PROSITE-ProRule" id="PRU00169"/>
    </source>
</evidence>
<protein>
    <recommendedName>
        <fullName evidence="3">histidine kinase</fullName>
        <ecNumber evidence="3">2.7.13.3</ecNumber>
    </recommendedName>
</protein>
<evidence type="ECO:0000256" key="12">
    <source>
        <dbReference type="SAM" id="Coils"/>
    </source>
</evidence>
<dbReference type="PANTHER" id="PTHR43047:SF72">
    <property type="entry name" value="OSMOSENSING HISTIDINE PROTEIN KINASE SLN1"/>
    <property type="match status" value="1"/>
</dbReference>
<dbReference type="Gene3D" id="1.10.287.130">
    <property type="match status" value="1"/>
</dbReference>
<dbReference type="InterPro" id="IPR003594">
    <property type="entry name" value="HATPase_dom"/>
</dbReference>
<dbReference type="InterPro" id="IPR011006">
    <property type="entry name" value="CheY-like_superfamily"/>
</dbReference>
<dbReference type="GO" id="GO:0000155">
    <property type="term" value="F:phosphorelay sensor kinase activity"/>
    <property type="evidence" value="ECO:0007669"/>
    <property type="project" value="InterPro"/>
</dbReference>
<evidence type="ECO:0000256" key="4">
    <source>
        <dbReference type="ARBA" id="ARBA00022553"/>
    </source>
</evidence>
<feature type="modified residue" description="4-aspartylphosphate" evidence="11">
    <location>
        <position position="769"/>
    </location>
</feature>
<evidence type="ECO:0000259" key="14">
    <source>
        <dbReference type="PROSITE" id="PS50110"/>
    </source>
</evidence>
<evidence type="ECO:0000256" key="2">
    <source>
        <dbReference type="ARBA" id="ARBA00004370"/>
    </source>
</evidence>
<dbReference type="NCBIfam" id="TIGR00229">
    <property type="entry name" value="sensory_box"/>
    <property type="match status" value="1"/>
</dbReference>
<evidence type="ECO:0000256" key="1">
    <source>
        <dbReference type="ARBA" id="ARBA00000085"/>
    </source>
</evidence>
<evidence type="ECO:0000256" key="3">
    <source>
        <dbReference type="ARBA" id="ARBA00012438"/>
    </source>
</evidence>
<dbReference type="SUPFAM" id="SSF52172">
    <property type="entry name" value="CheY-like"/>
    <property type="match status" value="1"/>
</dbReference>
<dbReference type="EMBL" id="JRQD01000002">
    <property type="protein sequence ID" value="KGM07114.1"/>
    <property type="molecule type" value="Genomic_DNA"/>
</dbReference>
<comment type="subcellular location">
    <subcellularLocation>
        <location evidence="2">Membrane</location>
    </subcellularLocation>
</comment>
<evidence type="ECO:0000256" key="9">
    <source>
        <dbReference type="ARBA" id="ARBA00023012"/>
    </source>
</evidence>
<dbReference type="PANTHER" id="PTHR43047">
    <property type="entry name" value="TWO-COMPONENT HISTIDINE PROTEIN KINASE"/>
    <property type="match status" value="1"/>
</dbReference>
<keyword evidence="10" id="KW-0472">Membrane</keyword>
<keyword evidence="6" id="KW-0547">Nucleotide-binding</keyword>
<dbReference type="PROSITE" id="PS50109">
    <property type="entry name" value="HIS_KIN"/>
    <property type="match status" value="1"/>
</dbReference>
<dbReference type="InterPro" id="IPR015168">
    <property type="entry name" value="SsuA/THI5"/>
</dbReference>
<dbReference type="Proteomes" id="UP000029999">
    <property type="component" value="Unassembled WGS sequence"/>
</dbReference>
<keyword evidence="8" id="KW-0067">ATP-binding</keyword>
<dbReference type="GO" id="GO:0005524">
    <property type="term" value="F:ATP binding"/>
    <property type="evidence" value="ECO:0007669"/>
    <property type="project" value="UniProtKB-KW"/>
</dbReference>
<dbReference type="InterPro" id="IPR004358">
    <property type="entry name" value="Sig_transdc_His_kin-like_C"/>
</dbReference>
<dbReference type="GO" id="GO:0009927">
    <property type="term" value="F:histidine phosphotransfer kinase activity"/>
    <property type="evidence" value="ECO:0007669"/>
    <property type="project" value="TreeGrafter"/>
</dbReference>
<evidence type="ECO:0000313" key="18">
    <source>
        <dbReference type="Proteomes" id="UP000029999"/>
    </source>
</evidence>
<dbReference type="SMART" id="SM00387">
    <property type="entry name" value="HATPase_c"/>
    <property type="match status" value="1"/>
</dbReference>
<keyword evidence="7" id="KW-0418">Kinase</keyword>
<dbReference type="PROSITE" id="PS50113">
    <property type="entry name" value="PAC"/>
    <property type="match status" value="1"/>
</dbReference>
<comment type="caution">
    <text evidence="17">The sequence shown here is derived from an EMBL/GenBank/DDBJ whole genome shotgun (WGS) entry which is preliminary data.</text>
</comment>
<dbReference type="CDD" id="cd00130">
    <property type="entry name" value="PAS"/>
    <property type="match status" value="1"/>
</dbReference>
<evidence type="ECO:0000259" key="16">
    <source>
        <dbReference type="PROSITE" id="PS50113"/>
    </source>
</evidence>
<evidence type="ECO:0000256" key="5">
    <source>
        <dbReference type="ARBA" id="ARBA00022679"/>
    </source>
</evidence>
<organism evidence="17 18">
    <name type="scientific">Methylophaga thiooxydans</name>
    <dbReference type="NCBI Taxonomy" id="392484"/>
    <lineage>
        <taxon>Bacteria</taxon>
        <taxon>Pseudomonadati</taxon>
        <taxon>Pseudomonadota</taxon>
        <taxon>Gammaproteobacteria</taxon>
        <taxon>Thiotrichales</taxon>
        <taxon>Piscirickettsiaceae</taxon>
        <taxon>Methylophaga</taxon>
    </lineage>
</organism>
<dbReference type="InterPro" id="IPR036890">
    <property type="entry name" value="HATPase_C_sf"/>
</dbReference>
<dbReference type="SMART" id="SM00091">
    <property type="entry name" value="PAS"/>
    <property type="match status" value="1"/>
</dbReference>
<dbReference type="Gene3D" id="3.40.190.10">
    <property type="entry name" value="Periplasmic binding protein-like II"/>
    <property type="match status" value="2"/>
</dbReference>
<dbReference type="AlphaFoldDB" id="A0A0A0BJ32"/>
<dbReference type="SUPFAM" id="SSF53850">
    <property type="entry name" value="Periplasmic binding protein-like II"/>
    <property type="match status" value="1"/>
</dbReference>
<gene>
    <name evidence="17" type="ORF">LP43_0722</name>
</gene>
<dbReference type="InterPro" id="IPR003661">
    <property type="entry name" value="HisK_dim/P_dom"/>
</dbReference>
<dbReference type="InterPro" id="IPR005467">
    <property type="entry name" value="His_kinase_dom"/>
</dbReference>
<dbReference type="EC" id="2.7.13.3" evidence="3"/>
<dbReference type="SUPFAM" id="SSF55785">
    <property type="entry name" value="PYP-like sensor domain (PAS domain)"/>
    <property type="match status" value="1"/>
</dbReference>
<evidence type="ECO:0000259" key="15">
    <source>
        <dbReference type="PROSITE" id="PS50112"/>
    </source>
</evidence>
<reference evidence="17 18" key="1">
    <citation type="submission" date="2014-09" db="EMBL/GenBank/DDBJ databases">
        <authorList>
            <person name="Grob C."/>
            <person name="Taubert M."/>
            <person name="Howat A.M."/>
            <person name="Burns O.J."/>
            <person name="Dixon J.L."/>
            <person name="Chen Y."/>
            <person name="Murrell J.C."/>
        </authorList>
    </citation>
    <scope>NUCLEOTIDE SEQUENCE [LARGE SCALE GENOMIC DNA]</scope>
    <source>
        <strain evidence="17">L4</strain>
    </source>
</reference>
<proteinExistence type="predicted"/>
<dbReference type="FunFam" id="1.10.287.130:FF:000038">
    <property type="entry name" value="Sensory transduction histidine kinase"/>
    <property type="match status" value="1"/>
</dbReference>
<dbReference type="InterPro" id="IPR036097">
    <property type="entry name" value="HisK_dim/P_sf"/>
</dbReference>
<keyword evidence="12" id="KW-0175">Coiled coil</keyword>
<dbReference type="STRING" id="392484.LP43_0722"/>
<feature type="coiled-coil region" evidence="12">
    <location>
        <begin position="290"/>
        <end position="317"/>
    </location>
</feature>
<dbReference type="Pfam" id="PF13426">
    <property type="entry name" value="PAS_9"/>
    <property type="match status" value="1"/>
</dbReference>
<sequence>MNVAIQTGLTHPYDEVESADVEFGVSGTGVVAEYLKGRPFVALGATFQNSPYVWLVRADSGIYSASDFIGKTLTRQSYADDLTSIFLKQNIDTSKIQFVLPSKNDIDNLLTGRVDGLTAYISNEPFLMAQRQEPYRTISPQDYDIQFYSDILFTSQQYLEQNPSIVEAFRQATYAGWRYAAEHPDEIVDLILQKYNSQQKSRAHLKFEAEKLLELSLYPTVDFGHMTTHRWQQIADIYRQLGHYDEVGNLDDFLYKNQSADIALPKWLIATLGMLSFIALLSYLLKRHHNAKLTAQIRQQTESMKDELRERKALEATARHESLRLQTLLDNTIDSVITINQSGIIENYNKASVQLFGYQPDEVIGKNITMLMPASYRDQHKLGMARFLSTEETRTIGKPVEVEALHKSGNTFPIELTLSDFKWEQKHLFTGIARDISQQKAEQESLLKAKYEAERANNAKSEFLSSMSHELRTPLNGILGFSQLLLSDTGHPLNEKQRHNINQIIHSGKHLLSLINDVLELSEIESGRIKTSNDHVPIASVFEECQPLLQALAKQQNINIDFQDGTDAVVLANFTKLKQVFITLVNNAIKYNKTGGKVLVSASVQTHNSSLKLTITDTGKGISKDRQAQVFTPFERLGQEWHVEGVGIGLSVSKRLIEAMDGQIDFASAEGQGTSFWIELPLSNNAINHIDEIKKADGEQEISFSQRKTDTEVALPSKQILYIEDNPANIKLIEVFLSRFKHVSLETCETAEAGLEILYQRKPDLILMDINLPGISGIETAQKLQDTPEFADIPLIALTAAALEENSHAAQGLFTAYITKPVDFTLLARTLQPYL</sequence>
<evidence type="ECO:0000313" key="17">
    <source>
        <dbReference type="EMBL" id="KGM07114.1"/>
    </source>
</evidence>
<dbReference type="InterPro" id="IPR035965">
    <property type="entry name" value="PAS-like_dom_sf"/>
</dbReference>
<evidence type="ECO:0000256" key="8">
    <source>
        <dbReference type="ARBA" id="ARBA00022840"/>
    </source>
</evidence>